<dbReference type="Proteomes" id="UP000051574">
    <property type="component" value="Unassembled WGS sequence"/>
</dbReference>
<dbReference type="GO" id="GO:0032259">
    <property type="term" value="P:methylation"/>
    <property type="evidence" value="ECO:0007669"/>
    <property type="project" value="UniProtKB-KW"/>
</dbReference>
<dbReference type="SUPFAM" id="SSF53335">
    <property type="entry name" value="S-adenosyl-L-methionine-dependent methyltransferases"/>
    <property type="match status" value="1"/>
</dbReference>
<keyword evidence="1" id="KW-0808">Transferase</keyword>
<reference evidence="1 2" key="1">
    <citation type="submission" date="2015-09" db="EMBL/GenBank/DDBJ databases">
        <title>Draft genome of the scarab beetle Oryctes borbonicus.</title>
        <authorList>
            <person name="Meyer J.M."/>
            <person name="Markov G.V."/>
            <person name="Baskaran P."/>
            <person name="Herrmann M."/>
            <person name="Sommer R.J."/>
            <person name="Roedelsperger C."/>
        </authorList>
    </citation>
    <scope>NUCLEOTIDE SEQUENCE [LARGE SCALE GENOMIC DNA]</scope>
    <source>
        <strain evidence="1">OB123</strain>
        <tissue evidence="1">Whole animal</tissue>
    </source>
</reference>
<evidence type="ECO:0000313" key="1">
    <source>
        <dbReference type="EMBL" id="KRT84896.1"/>
    </source>
</evidence>
<dbReference type="Pfam" id="PF13489">
    <property type="entry name" value="Methyltransf_23"/>
    <property type="match status" value="1"/>
</dbReference>
<evidence type="ECO:0000313" key="2">
    <source>
        <dbReference type="Proteomes" id="UP000051574"/>
    </source>
</evidence>
<proteinExistence type="predicted"/>
<dbReference type="Gene3D" id="3.40.50.150">
    <property type="entry name" value="Vaccinia Virus protein VP39"/>
    <property type="match status" value="1"/>
</dbReference>
<dbReference type="CDD" id="cd02440">
    <property type="entry name" value="AdoMet_MTases"/>
    <property type="match status" value="1"/>
</dbReference>
<name>A0A0T6BC42_9SCAR</name>
<dbReference type="InterPro" id="IPR029063">
    <property type="entry name" value="SAM-dependent_MTases_sf"/>
</dbReference>
<dbReference type="AlphaFoldDB" id="A0A0T6BC42"/>
<keyword evidence="2" id="KW-1185">Reference proteome</keyword>
<dbReference type="PANTHER" id="PTHR43861:SF1">
    <property type="entry name" value="TRANS-ACONITATE 2-METHYLTRANSFERASE"/>
    <property type="match status" value="1"/>
</dbReference>
<feature type="non-terminal residue" evidence="1">
    <location>
        <position position="203"/>
    </location>
</feature>
<dbReference type="PANTHER" id="PTHR43861">
    <property type="entry name" value="TRANS-ACONITATE 2-METHYLTRANSFERASE-RELATED"/>
    <property type="match status" value="1"/>
</dbReference>
<dbReference type="OrthoDB" id="66144at2759"/>
<sequence length="203" mass="24249">MNYANKWFKTTITKQAVLRYLQNYGHLLKWQNYKEHVLEVGCGEGSITKNILFSHIKDRVHKLVAVDKLDAMIVLAKKESQEEEIEYQILDIMDERRIEKMQSQFEHIFSFFVAHLIPDNRAFFNGLWKMLKPGGQVFVTMFSDHCFKRSFYRQSKEDKWAKYIQPETIFTDYTDKPDEYLRGLLTDVGFQVDICKVEHRTYQ</sequence>
<organism evidence="1 2">
    <name type="scientific">Oryctes borbonicus</name>
    <dbReference type="NCBI Taxonomy" id="1629725"/>
    <lineage>
        <taxon>Eukaryota</taxon>
        <taxon>Metazoa</taxon>
        <taxon>Ecdysozoa</taxon>
        <taxon>Arthropoda</taxon>
        <taxon>Hexapoda</taxon>
        <taxon>Insecta</taxon>
        <taxon>Pterygota</taxon>
        <taxon>Neoptera</taxon>
        <taxon>Endopterygota</taxon>
        <taxon>Coleoptera</taxon>
        <taxon>Polyphaga</taxon>
        <taxon>Scarabaeiformia</taxon>
        <taxon>Scarabaeidae</taxon>
        <taxon>Dynastinae</taxon>
        <taxon>Oryctes</taxon>
    </lineage>
</organism>
<comment type="caution">
    <text evidence="1">The sequence shown here is derived from an EMBL/GenBank/DDBJ whole genome shotgun (WGS) entry which is preliminary data.</text>
</comment>
<gene>
    <name evidence="1" type="ORF">AMK59_2406</name>
</gene>
<dbReference type="EMBL" id="LJIG01002044">
    <property type="protein sequence ID" value="KRT84896.1"/>
    <property type="molecule type" value="Genomic_DNA"/>
</dbReference>
<protein>
    <submittedName>
        <fullName evidence="1">Methyltransferase</fullName>
    </submittedName>
</protein>
<keyword evidence="1" id="KW-0489">Methyltransferase</keyword>
<dbReference type="GO" id="GO:0008168">
    <property type="term" value="F:methyltransferase activity"/>
    <property type="evidence" value="ECO:0007669"/>
    <property type="project" value="UniProtKB-KW"/>
</dbReference>
<accession>A0A0T6BC42</accession>